<comment type="caution">
    <text evidence="2">The sequence shown here is derived from an EMBL/GenBank/DDBJ whole genome shotgun (WGS) entry which is preliminary data.</text>
</comment>
<protein>
    <submittedName>
        <fullName evidence="2">Uncharacterized protein</fullName>
    </submittedName>
</protein>
<feature type="region of interest" description="Disordered" evidence="1">
    <location>
        <begin position="153"/>
        <end position="197"/>
    </location>
</feature>
<accession>A0A9N7YM13</accession>
<proteinExistence type="predicted"/>
<evidence type="ECO:0000313" key="3">
    <source>
        <dbReference type="Proteomes" id="UP001153269"/>
    </source>
</evidence>
<dbReference type="Proteomes" id="UP001153269">
    <property type="component" value="Unassembled WGS sequence"/>
</dbReference>
<feature type="compositionally biased region" description="Basic and acidic residues" evidence="1">
    <location>
        <begin position="160"/>
        <end position="179"/>
    </location>
</feature>
<keyword evidence="3" id="KW-1185">Reference proteome</keyword>
<evidence type="ECO:0000313" key="2">
    <source>
        <dbReference type="EMBL" id="CAB1430548.1"/>
    </source>
</evidence>
<feature type="non-terminal residue" evidence="2">
    <location>
        <position position="1"/>
    </location>
</feature>
<dbReference type="EMBL" id="CADEAL010001243">
    <property type="protein sequence ID" value="CAB1430548.1"/>
    <property type="molecule type" value="Genomic_DNA"/>
</dbReference>
<gene>
    <name evidence="2" type="ORF">PLEPLA_LOCUS18530</name>
</gene>
<evidence type="ECO:0000256" key="1">
    <source>
        <dbReference type="SAM" id="MobiDB-lite"/>
    </source>
</evidence>
<sequence length="197" mass="21781">PLPKLAGWPSSLRPPFRLYVWPVPPVRPLGIRAEARLTEAISPHYEMRAHGEVKRGSLDAGTWLPGDDGSMWPLCLGRKRDNGLLLQVLRESHCAALSSVRHRPGSLVHPGEMIRIEEYPPGPSTNTRAFQCFESSTSSCGWPLLLRVRPGENAPGVGVDSHKGKPKKSEGDQKKKQEMDYMSGQGERTDRYGAGLH</sequence>
<name>A0A9N7YM13_PLEPL</name>
<reference evidence="2" key="1">
    <citation type="submission" date="2020-03" db="EMBL/GenBank/DDBJ databases">
        <authorList>
            <person name="Weist P."/>
        </authorList>
    </citation>
    <scope>NUCLEOTIDE SEQUENCE</scope>
</reference>
<organism evidence="2 3">
    <name type="scientific">Pleuronectes platessa</name>
    <name type="common">European plaice</name>
    <dbReference type="NCBI Taxonomy" id="8262"/>
    <lineage>
        <taxon>Eukaryota</taxon>
        <taxon>Metazoa</taxon>
        <taxon>Chordata</taxon>
        <taxon>Craniata</taxon>
        <taxon>Vertebrata</taxon>
        <taxon>Euteleostomi</taxon>
        <taxon>Actinopterygii</taxon>
        <taxon>Neopterygii</taxon>
        <taxon>Teleostei</taxon>
        <taxon>Neoteleostei</taxon>
        <taxon>Acanthomorphata</taxon>
        <taxon>Carangaria</taxon>
        <taxon>Pleuronectiformes</taxon>
        <taxon>Pleuronectoidei</taxon>
        <taxon>Pleuronectidae</taxon>
        <taxon>Pleuronectes</taxon>
    </lineage>
</organism>
<dbReference type="AlphaFoldDB" id="A0A9N7YM13"/>